<sequence>MEFAGFRASYKLGNKMRTLNQVMNELLSYEFMLNGGRRLRHLRIPKTSNVSSAIENDTSDQNCKEYKDYRAKKGKGVKIFVIEVCLVEKSIDNWVIVSGVTTMCMFLYRGSLKREVCVIGASR</sequence>
<evidence type="ECO:0000313" key="1">
    <source>
        <dbReference type="EMBL" id="KAK5772067.1"/>
    </source>
</evidence>
<gene>
    <name evidence="1" type="ORF">PVK06_048331</name>
</gene>
<evidence type="ECO:0000313" key="2">
    <source>
        <dbReference type="Proteomes" id="UP001358586"/>
    </source>
</evidence>
<proteinExistence type="predicted"/>
<comment type="caution">
    <text evidence="1">The sequence shown here is derived from an EMBL/GenBank/DDBJ whole genome shotgun (WGS) entry which is preliminary data.</text>
</comment>
<dbReference type="EMBL" id="JARKNE010000013">
    <property type="protein sequence ID" value="KAK5772067.1"/>
    <property type="molecule type" value="Genomic_DNA"/>
</dbReference>
<accession>A0ABR0MHP2</accession>
<organism evidence="1 2">
    <name type="scientific">Gossypium arboreum</name>
    <name type="common">Tree cotton</name>
    <name type="synonym">Gossypium nanking</name>
    <dbReference type="NCBI Taxonomy" id="29729"/>
    <lineage>
        <taxon>Eukaryota</taxon>
        <taxon>Viridiplantae</taxon>
        <taxon>Streptophyta</taxon>
        <taxon>Embryophyta</taxon>
        <taxon>Tracheophyta</taxon>
        <taxon>Spermatophyta</taxon>
        <taxon>Magnoliopsida</taxon>
        <taxon>eudicotyledons</taxon>
        <taxon>Gunneridae</taxon>
        <taxon>Pentapetalae</taxon>
        <taxon>rosids</taxon>
        <taxon>malvids</taxon>
        <taxon>Malvales</taxon>
        <taxon>Malvaceae</taxon>
        <taxon>Malvoideae</taxon>
        <taxon>Gossypium</taxon>
    </lineage>
</organism>
<name>A0ABR0MHP2_GOSAR</name>
<dbReference type="Proteomes" id="UP001358586">
    <property type="component" value="Chromosome 13"/>
</dbReference>
<reference evidence="1 2" key="1">
    <citation type="submission" date="2023-03" db="EMBL/GenBank/DDBJ databases">
        <title>WGS of Gossypium arboreum.</title>
        <authorList>
            <person name="Yu D."/>
        </authorList>
    </citation>
    <scope>NUCLEOTIDE SEQUENCE [LARGE SCALE GENOMIC DNA]</scope>
    <source>
        <tissue evidence="1">Leaf</tissue>
    </source>
</reference>
<protein>
    <submittedName>
        <fullName evidence="1">Uncharacterized protein</fullName>
    </submittedName>
</protein>
<keyword evidence="2" id="KW-1185">Reference proteome</keyword>